<dbReference type="Pfam" id="PF13531">
    <property type="entry name" value="SBP_bac_11"/>
    <property type="match status" value="1"/>
</dbReference>
<dbReference type="RefSeq" id="WP_341409284.1">
    <property type="nucleotide sequence ID" value="NZ_JBBUTH010000002.1"/>
</dbReference>
<dbReference type="InterPro" id="IPR050682">
    <property type="entry name" value="ModA/WtpA"/>
</dbReference>
<dbReference type="CDD" id="cd13539">
    <property type="entry name" value="PBP2_AvModA"/>
    <property type="match status" value="1"/>
</dbReference>
<comment type="similarity">
    <text evidence="1">Belongs to the bacterial solute-binding protein ModA family.</text>
</comment>
<evidence type="ECO:0000256" key="2">
    <source>
        <dbReference type="ARBA" id="ARBA00022723"/>
    </source>
</evidence>
<dbReference type="PIRSF" id="PIRSF004846">
    <property type="entry name" value="ModA"/>
    <property type="match status" value="1"/>
</dbReference>
<feature type="chain" id="PRO_5046552799" evidence="4">
    <location>
        <begin position="28"/>
        <end position="257"/>
    </location>
</feature>
<dbReference type="InterPro" id="IPR005950">
    <property type="entry name" value="ModA"/>
</dbReference>
<dbReference type="InterPro" id="IPR044084">
    <property type="entry name" value="AvModA-like_subst-bd"/>
</dbReference>
<comment type="caution">
    <text evidence="5">The sequence shown here is derived from an EMBL/GenBank/DDBJ whole genome shotgun (WGS) entry which is preliminary data.</text>
</comment>
<sequence>MCALKPLRRCAALLAATACLGALPAHADEVLVAVAANFAGPLQKIAEGFTAATGHTLKPSAGATGKFYTQIVAGGAPFQVLIAADDETPKKLIAAGHAVAGSQFTYAIGQLVLWSATPGLVDEQGAVLAQAGRFSKLAIANPRIAPYGAAALEVLKARGLTEAVTPRLVTADSIAQAHQFIASGNAELGFVALSQVAVPGKPVTGSVWKVPHNLYGEIRQDAVLLKPGEKSAAAKALLAYLKSAPAKVVIASYGYKE</sequence>
<protein>
    <submittedName>
        <fullName evidence="5">Molybdate ABC transporter substrate-binding protein</fullName>
    </submittedName>
</protein>
<dbReference type="PANTHER" id="PTHR30632:SF14">
    <property type="entry name" value="TUNGSTATE_MOLYBDATE_CHROMATE-BINDING PROTEIN MODA"/>
    <property type="match status" value="1"/>
</dbReference>
<reference evidence="5 6" key="1">
    <citation type="submission" date="2024-04" db="EMBL/GenBank/DDBJ databases">
        <title>Novel species of the genus Ideonella isolated from streams.</title>
        <authorList>
            <person name="Lu H."/>
        </authorList>
    </citation>
    <scope>NUCLEOTIDE SEQUENCE [LARGE SCALE GENOMIC DNA]</scope>
    <source>
        <strain evidence="5 6">DXS22W</strain>
    </source>
</reference>
<evidence type="ECO:0000256" key="3">
    <source>
        <dbReference type="ARBA" id="ARBA00022729"/>
    </source>
</evidence>
<organism evidence="5 6">
    <name type="scientific">Pseudaquabacterium inlustre</name>
    <dbReference type="NCBI Taxonomy" id="2984192"/>
    <lineage>
        <taxon>Bacteria</taxon>
        <taxon>Pseudomonadati</taxon>
        <taxon>Pseudomonadota</taxon>
        <taxon>Betaproteobacteria</taxon>
        <taxon>Burkholderiales</taxon>
        <taxon>Sphaerotilaceae</taxon>
        <taxon>Pseudaquabacterium</taxon>
    </lineage>
</organism>
<proteinExistence type="inferred from homology"/>
<keyword evidence="2" id="KW-0479">Metal-binding</keyword>
<dbReference type="Gene3D" id="3.40.190.10">
    <property type="entry name" value="Periplasmic binding protein-like II"/>
    <property type="match status" value="2"/>
</dbReference>
<gene>
    <name evidence="5" type="primary">modA</name>
    <name evidence="5" type="ORF">AACH10_05070</name>
</gene>
<name>A0ABU9CCL5_9BURK</name>
<evidence type="ECO:0000256" key="1">
    <source>
        <dbReference type="ARBA" id="ARBA00009175"/>
    </source>
</evidence>
<dbReference type="EMBL" id="JBBUTH010000002">
    <property type="protein sequence ID" value="MEK8049603.1"/>
    <property type="molecule type" value="Genomic_DNA"/>
</dbReference>
<keyword evidence="6" id="KW-1185">Reference proteome</keyword>
<dbReference type="Proteomes" id="UP001365405">
    <property type="component" value="Unassembled WGS sequence"/>
</dbReference>
<evidence type="ECO:0000313" key="5">
    <source>
        <dbReference type="EMBL" id="MEK8049603.1"/>
    </source>
</evidence>
<dbReference type="PANTHER" id="PTHR30632">
    <property type="entry name" value="MOLYBDATE-BINDING PERIPLASMIC PROTEIN"/>
    <property type="match status" value="1"/>
</dbReference>
<accession>A0ABU9CCL5</accession>
<dbReference type="NCBIfam" id="TIGR01256">
    <property type="entry name" value="modA"/>
    <property type="match status" value="1"/>
</dbReference>
<evidence type="ECO:0000256" key="4">
    <source>
        <dbReference type="SAM" id="SignalP"/>
    </source>
</evidence>
<evidence type="ECO:0000313" key="6">
    <source>
        <dbReference type="Proteomes" id="UP001365405"/>
    </source>
</evidence>
<keyword evidence="3 4" id="KW-0732">Signal</keyword>
<dbReference type="SUPFAM" id="SSF53850">
    <property type="entry name" value="Periplasmic binding protein-like II"/>
    <property type="match status" value="1"/>
</dbReference>
<feature type="signal peptide" evidence="4">
    <location>
        <begin position="1"/>
        <end position="27"/>
    </location>
</feature>